<dbReference type="InterPro" id="IPR005064">
    <property type="entry name" value="BUG"/>
</dbReference>
<keyword evidence="4" id="KW-1185">Reference proteome</keyword>
<dbReference type="Gene3D" id="3.40.190.150">
    <property type="entry name" value="Bordetella uptake gene, domain 1"/>
    <property type="match status" value="1"/>
</dbReference>
<protein>
    <submittedName>
        <fullName evidence="3">Bug family tripartite tricarboxylate transporter substrate binding protein</fullName>
    </submittedName>
</protein>
<gene>
    <name evidence="3" type="ORF">ACFQQL_03660</name>
</gene>
<dbReference type="PROSITE" id="PS51257">
    <property type="entry name" value="PROKAR_LIPOPROTEIN"/>
    <property type="match status" value="1"/>
</dbReference>
<keyword evidence="2" id="KW-0732">Signal</keyword>
<dbReference type="SUPFAM" id="SSF53850">
    <property type="entry name" value="Periplasmic binding protein-like II"/>
    <property type="match status" value="1"/>
</dbReference>
<proteinExistence type="inferred from homology"/>
<feature type="signal peptide" evidence="2">
    <location>
        <begin position="1"/>
        <end position="25"/>
    </location>
</feature>
<dbReference type="Pfam" id="PF03401">
    <property type="entry name" value="TctC"/>
    <property type="match status" value="1"/>
</dbReference>
<comment type="similarity">
    <text evidence="1">Belongs to the UPF0065 (bug) family.</text>
</comment>
<dbReference type="RefSeq" id="WP_382391357.1">
    <property type="nucleotide sequence ID" value="NZ_JBHTCQ010000001.1"/>
</dbReference>
<evidence type="ECO:0000313" key="3">
    <source>
        <dbReference type="EMBL" id="MFC7404196.1"/>
    </source>
</evidence>
<dbReference type="PANTHER" id="PTHR42928">
    <property type="entry name" value="TRICARBOXYLATE-BINDING PROTEIN"/>
    <property type="match status" value="1"/>
</dbReference>
<organism evidence="3 4">
    <name type="scientific">Georgenia alba</name>
    <dbReference type="NCBI Taxonomy" id="2233858"/>
    <lineage>
        <taxon>Bacteria</taxon>
        <taxon>Bacillati</taxon>
        <taxon>Actinomycetota</taxon>
        <taxon>Actinomycetes</taxon>
        <taxon>Micrococcales</taxon>
        <taxon>Bogoriellaceae</taxon>
        <taxon>Georgenia</taxon>
    </lineage>
</organism>
<sequence>MHHRSTRAARLTVAGLSVVSLTAVAACGVSASEEEFPSEQIEIIVPWDAGGGTDLGTRQLAAAAEETCGVGMVVSNQTGGAGATGHQAMADAEPDGYTVGTATIEVTILEHLGSADVTPEDLQGVLQFQSATSVVAVPADSPYQTFADLLEAARSGEELRVATNGTGGIWDIAAAQLAEAAGFEWAERVPMDGGPGMVQATLSGDTQVLTPSGAEILAQVESGELRVLAVMGDERMDVYPDAPTLAEEGIDLEAANWFGIVAPDGVPQDRVQALSDCFHEAAQTPEFEEFMDNQGFRIVLQQADDFEAFMDEQYERHGDLTEEIYG</sequence>
<name>A0ABW2Q4U1_9MICO</name>
<reference evidence="4" key="1">
    <citation type="journal article" date="2019" name="Int. J. Syst. Evol. Microbiol.">
        <title>The Global Catalogue of Microorganisms (GCM) 10K type strain sequencing project: providing services to taxonomists for standard genome sequencing and annotation.</title>
        <authorList>
            <consortium name="The Broad Institute Genomics Platform"/>
            <consortium name="The Broad Institute Genome Sequencing Center for Infectious Disease"/>
            <person name="Wu L."/>
            <person name="Ma J."/>
        </authorList>
    </citation>
    <scope>NUCLEOTIDE SEQUENCE [LARGE SCALE GENOMIC DNA]</scope>
    <source>
        <strain evidence="4">JCM 1490</strain>
    </source>
</reference>
<dbReference type="InterPro" id="IPR042100">
    <property type="entry name" value="Bug_dom1"/>
</dbReference>
<dbReference type="CDD" id="cd07012">
    <property type="entry name" value="PBP2_Bug_TTT"/>
    <property type="match status" value="1"/>
</dbReference>
<dbReference type="PANTHER" id="PTHR42928:SF5">
    <property type="entry name" value="BLR1237 PROTEIN"/>
    <property type="match status" value="1"/>
</dbReference>
<evidence type="ECO:0000256" key="2">
    <source>
        <dbReference type="SAM" id="SignalP"/>
    </source>
</evidence>
<dbReference type="PIRSF" id="PIRSF017082">
    <property type="entry name" value="YflP"/>
    <property type="match status" value="1"/>
</dbReference>
<accession>A0ABW2Q4U1</accession>
<feature type="chain" id="PRO_5046164788" evidence="2">
    <location>
        <begin position="26"/>
        <end position="326"/>
    </location>
</feature>
<evidence type="ECO:0000256" key="1">
    <source>
        <dbReference type="ARBA" id="ARBA00006987"/>
    </source>
</evidence>
<dbReference type="Proteomes" id="UP001596455">
    <property type="component" value="Unassembled WGS sequence"/>
</dbReference>
<dbReference type="Gene3D" id="3.40.190.10">
    <property type="entry name" value="Periplasmic binding protein-like II"/>
    <property type="match status" value="1"/>
</dbReference>
<evidence type="ECO:0000313" key="4">
    <source>
        <dbReference type="Proteomes" id="UP001596455"/>
    </source>
</evidence>
<dbReference type="EMBL" id="JBHTCQ010000001">
    <property type="protein sequence ID" value="MFC7404196.1"/>
    <property type="molecule type" value="Genomic_DNA"/>
</dbReference>
<comment type="caution">
    <text evidence="3">The sequence shown here is derived from an EMBL/GenBank/DDBJ whole genome shotgun (WGS) entry which is preliminary data.</text>
</comment>